<dbReference type="PROSITE" id="PS51227">
    <property type="entry name" value="SPR"/>
    <property type="match status" value="1"/>
</dbReference>
<reference evidence="3 4" key="1">
    <citation type="submission" date="2024-04" db="EMBL/GenBank/DDBJ databases">
        <authorList>
            <person name="Rising A."/>
            <person name="Reimegard J."/>
            <person name="Sonavane S."/>
            <person name="Akerstrom W."/>
            <person name="Nylinder S."/>
            <person name="Hedman E."/>
            <person name="Kallberg Y."/>
        </authorList>
    </citation>
    <scope>NUCLEOTIDE SEQUENCE [LARGE SCALE GENOMIC DNA]</scope>
</reference>
<dbReference type="GO" id="GO:0005829">
    <property type="term" value="C:cytosol"/>
    <property type="evidence" value="ECO:0007669"/>
    <property type="project" value="TreeGrafter"/>
</dbReference>
<dbReference type="EMBL" id="CAXIEN010000140">
    <property type="protein sequence ID" value="CAL1281066.1"/>
    <property type="molecule type" value="Genomic_DNA"/>
</dbReference>
<keyword evidence="4" id="KW-1185">Reference proteome</keyword>
<name>A0AAV2AAQ8_9ARAC</name>
<dbReference type="Pfam" id="PF05210">
    <property type="entry name" value="Sprouty"/>
    <property type="match status" value="1"/>
</dbReference>
<dbReference type="GO" id="GO:0048513">
    <property type="term" value="P:animal organ development"/>
    <property type="evidence" value="ECO:0007669"/>
    <property type="project" value="TreeGrafter"/>
</dbReference>
<feature type="region of interest" description="Disordered" evidence="2">
    <location>
        <begin position="1"/>
        <end position="43"/>
    </location>
</feature>
<dbReference type="GO" id="GO:0046580">
    <property type="term" value="P:negative regulation of Ras protein signal transduction"/>
    <property type="evidence" value="ECO:0007669"/>
    <property type="project" value="TreeGrafter"/>
</dbReference>
<dbReference type="InterPro" id="IPR051192">
    <property type="entry name" value="Sprouty_domain"/>
</dbReference>
<evidence type="ECO:0000313" key="3">
    <source>
        <dbReference type="EMBL" id="CAL1281066.1"/>
    </source>
</evidence>
<dbReference type="InterPro" id="IPR007875">
    <property type="entry name" value="Sprouty"/>
</dbReference>
<comment type="caution">
    <text evidence="3">The sequence shown here is derived from an EMBL/GenBank/DDBJ whole genome shotgun (WGS) entry which is preliminary data.</text>
</comment>
<dbReference type="PANTHER" id="PTHR12365:SF7">
    <property type="entry name" value="PROTEIN SPROUTY"/>
    <property type="match status" value="1"/>
</dbReference>
<comment type="similarity">
    <text evidence="1">Belongs to the sprouty family.</text>
</comment>
<organism evidence="3 4">
    <name type="scientific">Larinioides sclopetarius</name>
    <dbReference type="NCBI Taxonomy" id="280406"/>
    <lineage>
        <taxon>Eukaryota</taxon>
        <taxon>Metazoa</taxon>
        <taxon>Ecdysozoa</taxon>
        <taxon>Arthropoda</taxon>
        <taxon>Chelicerata</taxon>
        <taxon>Arachnida</taxon>
        <taxon>Araneae</taxon>
        <taxon>Araneomorphae</taxon>
        <taxon>Entelegynae</taxon>
        <taxon>Araneoidea</taxon>
        <taxon>Araneidae</taxon>
        <taxon>Larinioides</taxon>
    </lineage>
</organism>
<evidence type="ECO:0000256" key="1">
    <source>
        <dbReference type="ARBA" id="ARBA00010964"/>
    </source>
</evidence>
<evidence type="ECO:0008006" key="5">
    <source>
        <dbReference type="Google" id="ProtNLM"/>
    </source>
</evidence>
<accession>A0AAV2AAQ8</accession>
<evidence type="ECO:0000313" key="4">
    <source>
        <dbReference type="Proteomes" id="UP001497382"/>
    </source>
</evidence>
<dbReference type="Proteomes" id="UP001497382">
    <property type="component" value="Unassembled WGS sequence"/>
</dbReference>
<evidence type="ECO:0000256" key="2">
    <source>
        <dbReference type="SAM" id="MobiDB-lite"/>
    </source>
</evidence>
<sequence length="214" mass="24223">MEQDGGETDNIVAGQRDFITLAQPRPGTARRQNEYIETPLRPELPAKTRLKDDRQPQAITAQPTVKKDVADHSDSIICRQCRRCKCEACRNPRHLPSKWICNNKWLCSAPNIVDYCSCMCCVRGLFYHWAKDYEMDTDVSCADQPCSCSPHKRLLRWGCLGLLALPLPCLCCYWPLRGCLKACEGCYSKCTGHGCRCAPPHRTAPEKRLLDSDC</sequence>
<dbReference type="GO" id="GO:0016020">
    <property type="term" value="C:membrane"/>
    <property type="evidence" value="ECO:0007669"/>
    <property type="project" value="InterPro"/>
</dbReference>
<dbReference type="GO" id="GO:0040037">
    <property type="term" value="P:negative regulation of fibroblast growth factor receptor signaling pathway"/>
    <property type="evidence" value="ECO:0007669"/>
    <property type="project" value="TreeGrafter"/>
</dbReference>
<proteinExistence type="inferred from homology"/>
<gene>
    <name evidence="3" type="ORF">LARSCL_LOCUS11348</name>
</gene>
<protein>
    <recommendedName>
        <fullName evidence="5">Protein sprouty</fullName>
    </recommendedName>
</protein>
<dbReference type="AlphaFoldDB" id="A0AAV2AAQ8"/>
<dbReference type="PANTHER" id="PTHR12365">
    <property type="entry name" value="SPROUTY"/>
    <property type="match status" value="1"/>
</dbReference>